<dbReference type="PANTHER" id="PTHR30411:SF0">
    <property type="entry name" value="CYS-TRNA(PRO)_CYS-TRNA(CYS) DEACYLASE YBAK"/>
    <property type="match status" value="1"/>
</dbReference>
<reference evidence="6 7" key="1">
    <citation type="submission" date="2019-01" db="EMBL/GenBank/DDBJ databases">
        <title>Draft genome sequences of the type strains of six Macrococcus species.</title>
        <authorList>
            <person name="Mazhar S."/>
            <person name="Altermann E."/>
            <person name="Hill C."/>
            <person name="Mcauliffe O."/>
        </authorList>
    </citation>
    <scope>NUCLEOTIDE SEQUENCE [LARGE SCALE GENOMIC DNA]</scope>
    <source>
        <strain evidence="6 7">CCM4811</strain>
    </source>
</reference>
<keyword evidence="7" id="KW-1185">Reference proteome</keyword>
<dbReference type="AlphaFoldDB" id="A0A4R6BF86"/>
<dbReference type="Pfam" id="PF04073">
    <property type="entry name" value="tRNA_edit"/>
    <property type="match status" value="1"/>
</dbReference>
<accession>A0A4R6BF86</accession>
<dbReference type="GO" id="GO:0016829">
    <property type="term" value="F:lyase activity"/>
    <property type="evidence" value="ECO:0007669"/>
    <property type="project" value="UniProtKB-KW"/>
</dbReference>
<keyword evidence="3 4" id="KW-0456">Lyase</keyword>
<feature type="domain" description="YbaK/aminoacyl-tRNA synthetase-associated" evidence="5">
    <location>
        <begin position="36"/>
        <end position="146"/>
    </location>
</feature>
<dbReference type="GO" id="GO:0006412">
    <property type="term" value="P:translation"/>
    <property type="evidence" value="ECO:0007669"/>
    <property type="project" value="UniProtKB-KW"/>
</dbReference>
<keyword evidence="2 4" id="KW-0648">Protein biosynthesis</keyword>
<evidence type="ECO:0000256" key="2">
    <source>
        <dbReference type="ARBA" id="ARBA00022917"/>
    </source>
</evidence>
<dbReference type="InterPro" id="IPR007214">
    <property type="entry name" value="YbaK/aa-tRNA-synth-assoc-dom"/>
</dbReference>
<dbReference type="EMBL" id="SCWA01000004">
    <property type="protein sequence ID" value="TDL98472.1"/>
    <property type="molecule type" value="Genomic_DNA"/>
</dbReference>
<dbReference type="SUPFAM" id="SSF55826">
    <property type="entry name" value="YbaK/ProRS associated domain"/>
    <property type="match status" value="1"/>
</dbReference>
<dbReference type="NCBIfam" id="TIGR00011">
    <property type="entry name" value="YbaK_EbsC"/>
    <property type="match status" value="1"/>
</dbReference>
<evidence type="ECO:0000313" key="7">
    <source>
        <dbReference type="Proteomes" id="UP000295310"/>
    </source>
</evidence>
<comment type="caution">
    <text evidence="6">The sequence shown here is derived from an EMBL/GenBank/DDBJ whole genome shotgun (WGS) entry which is preliminary data.</text>
</comment>
<dbReference type="Gene3D" id="3.90.960.10">
    <property type="entry name" value="YbaK/aminoacyl-tRNA synthetase-associated domain"/>
    <property type="match status" value="1"/>
</dbReference>
<dbReference type="GO" id="GO:0002161">
    <property type="term" value="F:aminoacyl-tRNA deacylase activity"/>
    <property type="evidence" value="ECO:0007669"/>
    <property type="project" value="InterPro"/>
</dbReference>
<protein>
    <recommendedName>
        <fullName evidence="4">Cys-tRNA(Pro)/Cys-tRNA(Cys) deacylase</fullName>
        <ecNumber evidence="4">4.2.-.-</ecNumber>
    </recommendedName>
</protein>
<proteinExistence type="inferred from homology"/>
<evidence type="ECO:0000256" key="4">
    <source>
        <dbReference type="PIRNR" id="PIRNR006181"/>
    </source>
</evidence>
<dbReference type="PIRSF" id="PIRSF006181">
    <property type="entry name" value="EbsC_YbaK"/>
    <property type="match status" value="1"/>
</dbReference>
<dbReference type="EC" id="4.2.-.-" evidence="4"/>
<dbReference type="InterPro" id="IPR004369">
    <property type="entry name" value="Prolyl-tRNA_editing_YbaK/EbsC"/>
</dbReference>
<evidence type="ECO:0000256" key="3">
    <source>
        <dbReference type="ARBA" id="ARBA00023239"/>
    </source>
</evidence>
<dbReference type="CDD" id="cd00002">
    <property type="entry name" value="YbaK_deacylase"/>
    <property type="match status" value="1"/>
</dbReference>
<organism evidence="6 7">
    <name type="scientific">Macrococcus brunensis</name>
    <dbReference type="NCBI Taxonomy" id="198483"/>
    <lineage>
        <taxon>Bacteria</taxon>
        <taxon>Bacillati</taxon>
        <taxon>Bacillota</taxon>
        <taxon>Bacilli</taxon>
        <taxon>Bacillales</taxon>
        <taxon>Staphylococcaceae</taxon>
        <taxon>Macrococcus</taxon>
    </lineage>
</organism>
<evidence type="ECO:0000256" key="1">
    <source>
        <dbReference type="ARBA" id="ARBA00009798"/>
    </source>
</evidence>
<dbReference type="Proteomes" id="UP000295310">
    <property type="component" value="Unassembled WGS sequence"/>
</dbReference>
<dbReference type="PANTHER" id="PTHR30411">
    <property type="entry name" value="CYTOPLASMIC PROTEIN"/>
    <property type="match status" value="1"/>
</dbReference>
<comment type="similarity">
    <text evidence="1 4">Belongs to the prolyl-tRNA editing family. YbaK/EbsC subfamily.</text>
</comment>
<evidence type="ECO:0000313" key="6">
    <source>
        <dbReference type="EMBL" id="TDL98472.1"/>
    </source>
</evidence>
<evidence type="ECO:0000259" key="5">
    <source>
        <dbReference type="Pfam" id="PF04073"/>
    </source>
</evidence>
<sequence length="157" mass="17083">MTKKLKTNAIRKLDQLKLEYDMIHYNSDEAVDGISVAQQIGEDASVVYKTLVTHAGADLYVFVIPVAGELDMKKAAQAAGVKKLEMLPLKELQPKTGYVRGGCSPVGMKKLSPTFIDQPAADLEYMIVSAGQRGTQMKLGPADLQQAAHAQFSEVCR</sequence>
<name>A0A4R6BF86_9STAP</name>
<gene>
    <name evidence="6" type="primary">ybaK</name>
    <name evidence="6" type="ORF">ERX27_03290</name>
</gene>
<dbReference type="OrthoDB" id="9809296at2"/>
<dbReference type="InterPro" id="IPR036754">
    <property type="entry name" value="YbaK/aa-tRNA-synt-asso_dom_sf"/>
</dbReference>
<dbReference type="RefSeq" id="WP_133431413.1">
    <property type="nucleotide sequence ID" value="NZ_CP092179.1"/>
</dbReference>